<evidence type="ECO:0000313" key="1">
    <source>
        <dbReference type="EMBL" id="KAK9107151.1"/>
    </source>
</evidence>
<proteinExistence type="predicted"/>
<gene>
    <name evidence="1" type="ORF">Syun_023162</name>
</gene>
<sequence>MEGQKENVVTDYILKDSVDLDPGIDYGVVERVVRFVEPKGKTLEHGKSPLIFSRASLNLQAGLYAIAFPLSCNHVNEDGIE</sequence>
<dbReference type="EMBL" id="JBBNAF010000010">
    <property type="protein sequence ID" value="KAK9107151.1"/>
    <property type="molecule type" value="Genomic_DNA"/>
</dbReference>
<dbReference type="Proteomes" id="UP001420932">
    <property type="component" value="Unassembled WGS sequence"/>
</dbReference>
<comment type="caution">
    <text evidence="1">The sequence shown here is derived from an EMBL/GenBank/DDBJ whole genome shotgun (WGS) entry which is preliminary data.</text>
</comment>
<dbReference type="AlphaFoldDB" id="A0AAP0F8F7"/>
<reference evidence="1 2" key="1">
    <citation type="submission" date="2024-01" db="EMBL/GenBank/DDBJ databases">
        <title>Genome assemblies of Stephania.</title>
        <authorList>
            <person name="Yang L."/>
        </authorList>
    </citation>
    <scope>NUCLEOTIDE SEQUENCE [LARGE SCALE GENOMIC DNA]</scope>
    <source>
        <strain evidence="1">YNDBR</strain>
        <tissue evidence="1">Leaf</tissue>
    </source>
</reference>
<organism evidence="1 2">
    <name type="scientific">Stephania yunnanensis</name>
    <dbReference type="NCBI Taxonomy" id="152371"/>
    <lineage>
        <taxon>Eukaryota</taxon>
        <taxon>Viridiplantae</taxon>
        <taxon>Streptophyta</taxon>
        <taxon>Embryophyta</taxon>
        <taxon>Tracheophyta</taxon>
        <taxon>Spermatophyta</taxon>
        <taxon>Magnoliopsida</taxon>
        <taxon>Ranunculales</taxon>
        <taxon>Menispermaceae</taxon>
        <taxon>Menispermoideae</taxon>
        <taxon>Cissampelideae</taxon>
        <taxon>Stephania</taxon>
    </lineage>
</organism>
<name>A0AAP0F8F7_9MAGN</name>
<protein>
    <submittedName>
        <fullName evidence="1">Uncharacterized protein</fullName>
    </submittedName>
</protein>
<keyword evidence="2" id="KW-1185">Reference proteome</keyword>
<evidence type="ECO:0000313" key="2">
    <source>
        <dbReference type="Proteomes" id="UP001420932"/>
    </source>
</evidence>
<accession>A0AAP0F8F7</accession>